<dbReference type="AlphaFoldDB" id="A0A0M3HZJ9"/>
<dbReference type="Proteomes" id="UP000036681">
    <property type="component" value="Unplaced"/>
</dbReference>
<dbReference type="WBParaSite" id="ALUE_0000914801-mRNA-1">
    <property type="protein sequence ID" value="ALUE_0000914801-mRNA-1"/>
    <property type="gene ID" value="ALUE_0000914801"/>
</dbReference>
<organism evidence="1 2">
    <name type="scientific">Ascaris lumbricoides</name>
    <name type="common">Giant roundworm</name>
    <dbReference type="NCBI Taxonomy" id="6252"/>
    <lineage>
        <taxon>Eukaryota</taxon>
        <taxon>Metazoa</taxon>
        <taxon>Ecdysozoa</taxon>
        <taxon>Nematoda</taxon>
        <taxon>Chromadorea</taxon>
        <taxon>Rhabditida</taxon>
        <taxon>Spirurina</taxon>
        <taxon>Ascaridomorpha</taxon>
        <taxon>Ascaridoidea</taxon>
        <taxon>Ascarididae</taxon>
        <taxon>Ascaris</taxon>
    </lineage>
</organism>
<protein>
    <submittedName>
        <fullName evidence="2">Uncharacterized protein</fullName>
    </submittedName>
</protein>
<evidence type="ECO:0000313" key="1">
    <source>
        <dbReference type="Proteomes" id="UP000036681"/>
    </source>
</evidence>
<name>A0A0M3HZJ9_ASCLU</name>
<evidence type="ECO:0000313" key="2">
    <source>
        <dbReference type="WBParaSite" id="ALUE_0000914801-mRNA-1"/>
    </source>
</evidence>
<keyword evidence="1" id="KW-1185">Reference proteome</keyword>
<reference evidence="2" key="1">
    <citation type="submission" date="2017-02" db="UniProtKB">
        <authorList>
            <consortium name="WormBaseParasite"/>
        </authorList>
    </citation>
    <scope>IDENTIFICATION</scope>
</reference>
<accession>A0A0M3HZJ9</accession>
<sequence length="48" mass="5631">MILETPCRAIDTPDPTVMTWEKRLFSSDSTRHNCLVEWQQNSMDESCQ</sequence>
<proteinExistence type="predicted"/>